<dbReference type="EMBL" id="JACHXU010000006">
    <property type="protein sequence ID" value="MBB3206247.1"/>
    <property type="molecule type" value="Genomic_DNA"/>
</dbReference>
<proteinExistence type="predicted"/>
<keyword evidence="2" id="KW-1185">Reference proteome</keyword>
<accession>A0A7W5DXZ8</accession>
<evidence type="ECO:0000313" key="1">
    <source>
        <dbReference type="EMBL" id="MBB3206247.1"/>
    </source>
</evidence>
<gene>
    <name evidence="1" type="ORF">FHS27_002056</name>
</gene>
<protein>
    <submittedName>
        <fullName evidence="1">Uncharacterized protein</fullName>
    </submittedName>
</protein>
<dbReference type="Proteomes" id="UP000536179">
    <property type="component" value="Unassembled WGS sequence"/>
</dbReference>
<dbReference type="RefSeq" id="WP_221225000.1">
    <property type="nucleotide sequence ID" value="NZ_JACHXU010000006.1"/>
</dbReference>
<dbReference type="AlphaFoldDB" id="A0A7W5DXZ8"/>
<name>A0A7W5DXZ8_9BACT</name>
<comment type="caution">
    <text evidence="1">The sequence shown here is derived from an EMBL/GenBank/DDBJ whole genome shotgun (WGS) entry which is preliminary data.</text>
</comment>
<reference evidence="1 2" key="1">
    <citation type="submission" date="2020-08" db="EMBL/GenBank/DDBJ databases">
        <title>Genomic Encyclopedia of Type Strains, Phase III (KMG-III): the genomes of soil and plant-associated and newly described type strains.</title>
        <authorList>
            <person name="Whitman W."/>
        </authorList>
    </citation>
    <scope>NUCLEOTIDE SEQUENCE [LARGE SCALE GENOMIC DNA]</scope>
    <source>
        <strain evidence="1 2">CECT 8075</strain>
    </source>
</reference>
<dbReference type="InterPro" id="IPR011006">
    <property type="entry name" value="CheY-like_superfamily"/>
</dbReference>
<evidence type="ECO:0000313" key="2">
    <source>
        <dbReference type="Proteomes" id="UP000536179"/>
    </source>
</evidence>
<organism evidence="1 2">
    <name type="scientific">Aporhodopirellula rubra</name>
    <dbReference type="NCBI Taxonomy" id="980271"/>
    <lineage>
        <taxon>Bacteria</taxon>
        <taxon>Pseudomonadati</taxon>
        <taxon>Planctomycetota</taxon>
        <taxon>Planctomycetia</taxon>
        <taxon>Pirellulales</taxon>
        <taxon>Pirellulaceae</taxon>
        <taxon>Aporhodopirellula</taxon>
    </lineage>
</organism>
<sequence length="326" mass="35383">MKTSRSNLSLSASQTVGVRPALDASKAIRSSVSRAPRPYRCDTLLWIGDSEHPEMRAVWQVCQQSCDVIAIRRSIDDAIGSPPRHSPTHVIVAQTNRHEVAGFVIDGERSVSLRSKFAEADVLVVRGSLVAPTVRLPNGGGVPNNTACSGHPGSLNEPPMPVWVNSVSVLEAVNYLPHWFDDSTAVDAVGSEERSGVYSGSSDVIVRPVVVVASQYTDAECYLDSLQGLWRCGAHSAPLVQWQRELTRRSSAGFATVLWDDSAAPPTTGDQWVQRCGRAPHARHIWMTGMANRDQRRVARENGIDAVVEKPGRLECLIAAVVQGVH</sequence>
<dbReference type="SUPFAM" id="SSF52172">
    <property type="entry name" value="CheY-like"/>
    <property type="match status" value="1"/>
</dbReference>